<dbReference type="InParanoid" id="U2FJK4"/>
<dbReference type="Proteomes" id="UP000005707">
    <property type="component" value="Unassembled WGS sequence"/>
</dbReference>
<sequence>MDQQISNELTEEKVYNLAITRLNLKQNFIRQVITYIVVNAFLFMLDFMFSDGTWFYYVLGIWGIILISRGIKTYSSLKFTLTTKAIEREIERLK</sequence>
<feature type="transmembrane region" description="Helical" evidence="1">
    <location>
        <begin position="54"/>
        <end position="71"/>
    </location>
</feature>
<dbReference type="Pfam" id="PF13239">
    <property type="entry name" value="2TM"/>
    <property type="match status" value="1"/>
</dbReference>
<feature type="transmembrane region" description="Helical" evidence="1">
    <location>
        <begin position="28"/>
        <end position="48"/>
    </location>
</feature>
<keyword evidence="1" id="KW-0812">Transmembrane</keyword>
<keyword evidence="4" id="KW-1185">Reference proteome</keyword>
<evidence type="ECO:0000256" key="1">
    <source>
        <dbReference type="SAM" id="Phobius"/>
    </source>
</evidence>
<dbReference type="InterPro" id="IPR025698">
    <property type="entry name" value="2TM_dom"/>
</dbReference>
<name>U2FJK4_9MOLU</name>
<dbReference type="AlphaFoldDB" id="U2FJK4"/>
<reference evidence="3 4" key="1">
    <citation type="journal article" date="2011" name="J. Bacteriol.">
        <title>Genome sequence of Haloplasma contractile, an unusual contractile bacterium from a deep-sea anoxic brine lake.</title>
        <authorList>
            <person name="Antunes A."/>
            <person name="Alam I."/>
            <person name="El Dorry H."/>
            <person name="Siam R."/>
            <person name="Robertson A."/>
            <person name="Bajic V.B."/>
            <person name="Stingl U."/>
        </authorList>
    </citation>
    <scope>NUCLEOTIDE SEQUENCE [LARGE SCALE GENOMIC DNA]</scope>
    <source>
        <strain evidence="3 4">SSD-17B</strain>
    </source>
</reference>
<feature type="domain" description="2TM" evidence="2">
    <location>
        <begin position="19"/>
        <end position="91"/>
    </location>
</feature>
<proteinExistence type="predicted"/>
<dbReference type="STRING" id="1033810.HLPCO_002561"/>
<dbReference type="OrthoDB" id="8965954at2"/>
<reference evidence="3 4" key="2">
    <citation type="journal article" date="2013" name="PLoS ONE">
        <title>INDIGO - INtegrated Data Warehouse of MIcrobial GenOmes with Examples from the Red Sea Extremophiles.</title>
        <authorList>
            <person name="Alam I."/>
            <person name="Antunes A."/>
            <person name="Kamau A.A."/>
            <person name="Ba Alawi W."/>
            <person name="Kalkatawi M."/>
            <person name="Stingl U."/>
            <person name="Bajic V.B."/>
        </authorList>
    </citation>
    <scope>NUCLEOTIDE SEQUENCE [LARGE SCALE GENOMIC DNA]</scope>
    <source>
        <strain evidence="3 4">SSD-17B</strain>
    </source>
</reference>
<evidence type="ECO:0000313" key="3">
    <source>
        <dbReference type="EMBL" id="ERJ11439.1"/>
    </source>
</evidence>
<organism evidence="3 4">
    <name type="scientific">Haloplasma contractile SSD-17B</name>
    <dbReference type="NCBI Taxonomy" id="1033810"/>
    <lineage>
        <taxon>Bacteria</taxon>
        <taxon>Bacillati</taxon>
        <taxon>Mycoplasmatota</taxon>
        <taxon>Mollicutes</taxon>
        <taxon>Haloplasmatales</taxon>
        <taxon>Haloplasmataceae</taxon>
        <taxon>Haloplasma</taxon>
    </lineage>
</organism>
<dbReference type="RefSeq" id="WP_008826624.1">
    <property type="nucleotide sequence ID" value="NZ_AFNU02000011.1"/>
</dbReference>
<keyword evidence="1" id="KW-0472">Membrane</keyword>
<keyword evidence="1" id="KW-1133">Transmembrane helix</keyword>
<evidence type="ECO:0000259" key="2">
    <source>
        <dbReference type="Pfam" id="PF13239"/>
    </source>
</evidence>
<evidence type="ECO:0000313" key="4">
    <source>
        <dbReference type="Proteomes" id="UP000005707"/>
    </source>
</evidence>
<gene>
    <name evidence="3" type="ORF">HLPCO_002561</name>
</gene>
<protein>
    <submittedName>
        <fullName evidence="3">2TM domain protein</fullName>
    </submittedName>
</protein>
<comment type="caution">
    <text evidence="3">The sequence shown here is derived from an EMBL/GenBank/DDBJ whole genome shotgun (WGS) entry which is preliminary data.</text>
</comment>
<accession>U2FJK4</accession>
<dbReference type="EMBL" id="AFNU02000011">
    <property type="protein sequence ID" value="ERJ11439.1"/>
    <property type="molecule type" value="Genomic_DNA"/>
</dbReference>